<organism evidence="1 2">
    <name type="scientific">Rhizophagus clarus</name>
    <dbReference type="NCBI Taxonomy" id="94130"/>
    <lineage>
        <taxon>Eukaryota</taxon>
        <taxon>Fungi</taxon>
        <taxon>Fungi incertae sedis</taxon>
        <taxon>Mucoromycota</taxon>
        <taxon>Glomeromycotina</taxon>
        <taxon>Glomeromycetes</taxon>
        <taxon>Glomerales</taxon>
        <taxon>Glomeraceae</taxon>
        <taxon>Rhizophagus</taxon>
    </lineage>
</organism>
<name>A0A8H3KR21_9GLOM</name>
<sequence length="93" mass="11303">MFPYTNGKISFYPFHNEIIKKYNFKHLKIFETVDYEHDEYNERIIKTGCAKENEELQLCFADKKDWRLCQKELNNFKECWKEKTSGILQILEG</sequence>
<dbReference type="GO" id="GO:0033617">
    <property type="term" value="P:mitochondrial respiratory chain complex IV assembly"/>
    <property type="evidence" value="ECO:0007669"/>
    <property type="project" value="InterPro"/>
</dbReference>
<dbReference type="EMBL" id="BLAL01000002">
    <property type="protein sequence ID" value="GES72540.1"/>
    <property type="molecule type" value="Genomic_DNA"/>
</dbReference>
<protein>
    <submittedName>
        <fullName evidence="1">Cytochrome oxidase assembly factor 4</fullName>
    </submittedName>
</protein>
<evidence type="ECO:0000313" key="1">
    <source>
        <dbReference type="EMBL" id="GES72540.1"/>
    </source>
</evidence>
<dbReference type="PANTHER" id="PTHR13639:SF2">
    <property type="entry name" value="CYTOCHROME C OXIDASE ASSEMBLY FACTOR 4 HOMOLOG, MITOCHONDRIAL"/>
    <property type="match status" value="1"/>
</dbReference>
<dbReference type="OrthoDB" id="5586401at2759"/>
<accession>A0A8H3KR21</accession>
<evidence type="ECO:0000313" key="2">
    <source>
        <dbReference type="Proteomes" id="UP000615446"/>
    </source>
</evidence>
<dbReference type="InterPro" id="IPR039870">
    <property type="entry name" value="Coa4-like"/>
</dbReference>
<dbReference type="GO" id="GO:0005758">
    <property type="term" value="C:mitochondrial intermembrane space"/>
    <property type="evidence" value="ECO:0007669"/>
    <property type="project" value="InterPro"/>
</dbReference>
<comment type="caution">
    <text evidence="1">The sequence shown here is derived from an EMBL/GenBank/DDBJ whole genome shotgun (WGS) entry which is preliminary data.</text>
</comment>
<proteinExistence type="predicted"/>
<dbReference type="PROSITE" id="PS51808">
    <property type="entry name" value="CHCH"/>
    <property type="match status" value="1"/>
</dbReference>
<gene>
    <name evidence="1" type="ORF">RCL2_000010600</name>
</gene>
<reference evidence="1" key="1">
    <citation type="submission" date="2019-10" db="EMBL/GenBank/DDBJ databases">
        <title>Conservation and host-specific expression of non-tandemly repeated heterogenous ribosome RNA gene in arbuscular mycorrhizal fungi.</title>
        <authorList>
            <person name="Maeda T."/>
            <person name="Kobayashi Y."/>
            <person name="Nakagawa T."/>
            <person name="Ezawa T."/>
            <person name="Yamaguchi K."/>
            <person name="Bino T."/>
            <person name="Nishimoto Y."/>
            <person name="Shigenobu S."/>
            <person name="Kawaguchi M."/>
        </authorList>
    </citation>
    <scope>NUCLEOTIDE SEQUENCE</scope>
    <source>
        <strain evidence="1">HR1</strain>
    </source>
</reference>
<dbReference type="AlphaFoldDB" id="A0A8H3KR21"/>
<dbReference type="PANTHER" id="PTHR13639">
    <property type="entry name" value="CYTOCHROME C OXIDASE ASSEMBLY FACTOR 4 HOMOLOG, MITOCHONDRIAL"/>
    <property type="match status" value="1"/>
</dbReference>
<dbReference type="Proteomes" id="UP000615446">
    <property type="component" value="Unassembled WGS sequence"/>
</dbReference>